<feature type="transmembrane region" description="Helical" evidence="1">
    <location>
        <begin position="48"/>
        <end position="70"/>
    </location>
</feature>
<dbReference type="AlphaFoldDB" id="A0A2S7XYW5"/>
<dbReference type="Proteomes" id="UP000237441">
    <property type="component" value="Unassembled WGS sequence"/>
</dbReference>
<dbReference type="OrthoDB" id="10384258at2759"/>
<dbReference type="EMBL" id="JRHA01000001">
    <property type="protein sequence ID" value="PQK09028.1"/>
    <property type="molecule type" value="Genomic_DNA"/>
</dbReference>
<comment type="caution">
    <text evidence="2">The sequence shown here is derived from an EMBL/GenBank/DDBJ whole genome shotgun (WGS) entry which is preliminary data.</text>
</comment>
<organism evidence="2 3">
    <name type="scientific">Beauveria bassiana</name>
    <name type="common">White muscardine disease fungus</name>
    <name type="synonym">Tritirachium shiotae</name>
    <dbReference type="NCBI Taxonomy" id="176275"/>
    <lineage>
        <taxon>Eukaryota</taxon>
        <taxon>Fungi</taxon>
        <taxon>Dikarya</taxon>
        <taxon>Ascomycota</taxon>
        <taxon>Pezizomycotina</taxon>
        <taxon>Sordariomycetes</taxon>
        <taxon>Hypocreomycetidae</taxon>
        <taxon>Hypocreales</taxon>
        <taxon>Cordycipitaceae</taxon>
        <taxon>Beauveria</taxon>
    </lineage>
</organism>
<sequence>MARLTRSQRVVVCVEIVVRALAIIMLALALGIFIYATVTWEYNVMPGYIMVSIYVVFNLVCMIHLATLLASQCHSSRSFQKTCIAVRIALEAAATGGAIGGGFVVLAEPAELPDCDSPTCQAASQIGIAREPAATLIWITAALHYVLLNLVAVEYYLLPRKYVREPLGADCELPNRPLP</sequence>
<keyword evidence="1" id="KW-0812">Transmembrane</keyword>
<proteinExistence type="predicted"/>
<evidence type="ECO:0008006" key="4">
    <source>
        <dbReference type="Google" id="ProtNLM"/>
    </source>
</evidence>
<reference evidence="2 3" key="1">
    <citation type="submission" date="2016-07" db="EMBL/GenBank/DDBJ databases">
        <title>Comparative genomics of the entomopathogenic fungus Beauveria bassiana.</title>
        <authorList>
            <person name="Valero Jimenez C.A."/>
            <person name="Zwaan B.J."/>
            <person name="Van Kan J.A."/>
            <person name="Takken W."/>
            <person name="Debets A.J."/>
            <person name="Schoustra S.E."/>
            <person name="Koenraadt C.J."/>
        </authorList>
    </citation>
    <scope>NUCLEOTIDE SEQUENCE [LARGE SCALE GENOMIC DNA]</scope>
    <source>
        <strain evidence="2 3">ARSEF 8028</strain>
    </source>
</reference>
<evidence type="ECO:0000313" key="3">
    <source>
        <dbReference type="Proteomes" id="UP000237441"/>
    </source>
</evidence>
<accession>A0A2S7XYW5</accession>
<gene>
    <name evidence="2" type="ORF">BB8028_0001g10990</name>
</gene>
<feature type="transmembrane region" description="Helical" evidence="1">
    <location>
        <begin position="12"/>
        <end position="36"/>
    </location>
</feature>
<feature type="transmembrane region" description="Helical" evidence="1">
    <location>
        <begin position="82"/>
        <end position="107"/>
    </location>
</feature>
<keyword evidence="1" id="KW-0472">Membrane</keyword>
<evidence type="ECO:0000256" key="1">
    <source>
        <dbReference type="SAM" id="Phobius"/>
    </source>
</evidence>
<protein>
    <recommendedName>
        <fullName evidence="4">MARVEL domain-containing protein</fullName>
    </recommendedName>
</protein>
<name>A0A2S7XYW5_BEABA</name>
<keyword evidence="1" id="KW-1133">Transmembrane helix</keyword>
<evidence type="ECO:0000313" key="2">
    <source>
        <dbReference type="EMBL" id="PQK09028.1"/>
    </source>
</evidence>
<feature type="transmembrane region" description="Helical" evidence="1">
    <location>
        <begin position="136"/>
        <end position="158"/>
    </location>
</feature>